<evidence type="ECO:0000256" key="1">
    <source>
        <dbReference type="SAM" id="SignalP"/>
    </source>
</evidence>
<organism evidence="2">
    <name type="scientific">uncultured bacterium 'To-T 020 P12'</name>
    <dbReference type="NCBI Taxonomy" id="1263626"/>
    <lineage>
        <taxon>Bacteria</taxon>
        <taxon>environmental samples</taxon>
    </lineage>
</organism>
<dbReference type="AlphaFoldDB" id="K9NAP5"/>
<keyword evidence="1" id="KW-0732">Signal</keyword>
<evidence type="ECO:0000313" key="2">
    <source>
        <dbReference type="EMBL" id="AFY17086.1"/>
    </source>
</evidence>
<protein>
    <recommendedName>
        <fullName evidence="3">DUF1684 domain-containing protein</fullName>
    </recommendedName>
</protein>
<dbReference type="InterPro" id="IPR012467">
    <property type="entry name" value="DUF1684"/>
</dbReference>
<dbReference type="Pfam" id="PF07920">
    <property type="entry name" value="DUF1684"/>
    <property type="match status" value="1"/>
</dbReference>
<proteinExistence type="predicted"/>
<evidence type="ECO:0008006" key="3">
    <source>
        <dbReference type="Google" id="ProtNLM"/>
    </source>
</evidence>
<name>K9NAP5_9BACT</name>
<dbReference type="PROSITE" id="PS51257">
    <property type="entry name" value="PROKAR_LIPOPROTEIN"/>
    <property type="match status" value="1"/>
</dbReference>
<dbReference type="EMBL" id="JX846920">
    <property type="protein sequence ID" value="AFY17086.1"/>
    <property type="molecule type" value="Genomic_DNA"/>
</dbReference>
<dbReference type="PANTHER" id="PTHR41913:SF1">
    <property type="entry name" value="DUF1684 DOMAIN-CONTAINING PROTEIN"/>
    <property type="match status" value="1"/>
</dbReference>
<dbReference type="PANTHER" id="PTHR41913">
    <property type="entry name" value="DUF1684 DOMAIN-CONTAINING PROTEIN"/>
    <property type="match status" value="1"/>
</dbReference>
<feature type="signal peptide" evidence="1">
    <location>
        <begin position="1"/>
        <end position="19"/>
    </location>
</feature>
<feature type="chain" id="PRO_5003933909" description="DUF1684 domain-containing protein" evidence="1">
    <location>
        <begin position="20"/>
        <end position="204"/>
    </location>
</feature>
<accession>K9NAP5</accession>
<sequence length="204" mass="22509">MSSLSKHAAVMLLAAFVVACSSGPSAPDDKDYVQEIAEHRANVDKAFREQPDEPIPVNMRDKLLPLRYYDVDPSYAVPAALKLADERPVFEMPTSTGKVRRHQRVGVLEFTLQGTPMTLGAFVEEGQALETLFVPFADQTTGSETYPAGRYLELHPTSTGFYTVDFNRAFNPYCAYNTTYDCPFPPPSNRLKVAIRAGEKAPGA</sequence>
<reference evidence="2" key="1">
    <citation type="submission" date="2012-09" db="EMBL/GenBank/DDBJ databases">
        <title>Inhibition of the growth of Bacillus subtilis by a novel anti-bacterial protein from the soil metagenome.</title>
        <authorList>
            <person name="O'Mahony M.M."/>
            <person name="Henneberger R."/>
            <person name="Doohan F."/>
            <person name="Marchesi J.R."/>
            <person name="Dobson A.D.W."/>
        </authorList>
    </citation>
    <scope>NUCLEOTIDE SEQUENCE</scope>
</reference>